<dbReference type="SMART" id="SM00823">
    <property type="entry name" value="PKS_PP"/>
    <property type="match status" value="1"/>
</dbReference>
<dbReference type="InterPro" id="IPR020806">
    <property type="entry name" value="PKS_PP-bd"/>
</dbReference>
<dbReference type="Pfam" id="PF00550">
    <property type="entry name" value="PP-binding"/>
    <property type="match status" value="1"/>
</dbReference>
<evidence type="ECO:0000313" key="9">
    <source>
        <dbReference type="Proteomes" id="UP000638353"/>
    </source>
</evidence>
<dbReference type="InterPro" id="IPR045851">
    <property type="entry name" value="AMP-bd_C_sf"/>
</dbReference>
<dbReference type="Gene3D" id="3.40.50.720">
    <property type="entry name" value="NAD(P)-binding Rossmann-like Domain"/>
    <property type="match status" value="1"/>
</dbReference>
<dbReference type="InterPro" id="IPR036736">
    <property type="entry name" value="ACP-like_sf"/>
</dbReference>
<dbReference type="PANTHER" id="PTHR45527:SF1">
    <property type="entry name" value="FATTY ACID SYNTHASE"/>
    <property type="match status" value="1"/>
</dbReference>
<dbReference type="PANTHER" id="PTHR45527">
    <property type="entry name" value="NONRIBOSOMAL PEPTIDE SYNTHETASE"/>
    <property type="match status" value="1"/>
</dbReference>
<dbReference type="FunFam" id="1.10.1200.10:FF:000016">
    <property type="entry name" value="Non-ribosomal peptide synthase"/>
    <property type="match status" value="1"/>
</dbReference>
<dbReference type="CDD" id="cd05235">
    <property type="entry name" value="SDR_e1"/>
    <property type="match status" value="1"/>
</dbReference>
<dbReference type="InterPro" id="IPR020845">
    <property type="entry name" value="AMP-binding_CS"/>
</dbReference>
<dbReference type="Gene3D" id="3.30.559.30">
    <property type="entry name" value="Nonribosomal peptide synthetase, condensation domain"/>
    <property type="match status" value="1"/>
</dbReference>
<comment type="caution">
    <text evidence="8">The sequence shown here is derived from an EMBL/GenBank/DDBJ whole genome shotgun (WGS) entry which is preliminary data.</text>
</comment>
<keyword evidence="4" id="KW-0597">Phosphoprotein</keyword>
<dbReference type="InterPro" id="IPR009081">
    <property type="entry name" value="PP-bd_ACP"/>
</dbReference>
<dbReference type="InterPro" id="IPR023213">
    <property type="entry name" value="CAT-like_dom_sf"/>
</dbReference>
<dbReference type="GO" id="GO:0008610">
    <property type="term" value="P:lipid biosynthetic process"/>
    <property type="evidence" value="ECO:0007669"/>
    <property type="project" value="UniProtKB-ARBA"/>
</dbReference>
<gene>
    <name evidence="8" type="ORF">GCM10010334_74510</name>
</gene>
<protein>
    <submittedName>
        <fullName evidence="8">Non-ribosomal peptide synthetase</fullName>
    </submittedName>
</protein>
<dbReference type="Gene3D" id="3.30.559.10">
    <property type="entry name" value="Chloramphenicol acetyltransferase-like domain"/>
    <property type="match status" value="1"/>
</dbReference>
<dbReference type="InterPro" id="IPR025110">
    <property type="entry name" value="AMP-bd_C"/>
</dbReference>
<evidence type="ECO:0000259" key="7">
    <source>
        <dbReference type="PROSITE" id="PS50075"/>
    </source>
</evidence>
<dbReference type="FunFam" id="3.40.50.980:FF:000001">
    <property type="entry name" value="Non-ribosomal peptide synthetase"/>
    <property type="match status" value="1"/>
</dbReference>
<dbReference type="SUPFAM" id="SSF51735">
    <property type="entry name" value="NAD(P)-binding Rossmann-fold domains"/>
    <property type="match status" value="1"/>
</dbReference>
<dbReference type="Pfam" id="PF13193">
    <property type="entry name" value="AMP-binding_C"/>
    <property type="match status" value="1"/>
</dbReference>
<evidence type="ECO:0000256" key="3">
    <source>
        <dbReference type="ARBA" id="ARBA00022450"/>
    </source>
</evidence>
<dbReference type="Proteomes" id="UP000638353">
    <property type="component" value="Unassembled WGS sequence"/>
</dbReference>
<dbReference type="InterPro" id="IPR001242">
    <property type="entry name" value="Condensation_dom"/>
</dbReference>
<sequence>MNDPLITAILDLARRTLHSPGLQPDEPFSEHCDDPALLAELDTVLRAVFAIGPPSVGEPGAQSAAAVAGRLAQGRSGSAAQELTAGSAPRSGNTAQASFGQSGIWLIDQYLPTPQAYNGPFLVRLPFRLDGQRLRRAVAGVLRRQEVLRTTYALRDARLLQVVSDEDTAFHYGVEHYADDKELDALAQRMANTRLDLEHGPVLGVTCALGPGEESAIVCNIHHIASDAASAGIFLRELLDAYDRIGRNLPVEAVPGRPQYADFAHWHRTHLTPERTARLLDEWADRLAGELPVLALPSDRPRPATQEHRGGTVPLHVPADVTRKLERLAEREGVTLFMALLAVYGTFLAKLSRQERVLVGSPVSLRDDPQTKDLVGYFVNMVVLRQDVAGAMTVREVLGRAREEVTDALRLKWAPFDKVVERLRPDRTGAHTPVVQTMLVLTDPGSAQVTHDGTALTVRRDMAHGAKYDLSVVFAREADGLHAGLEYDAHLFDEETVRTMGERLGRLLSRFADAAPDTPVRDLGLLAADEEREVLAHDDRVADSAHPVPVAELFERQAAATPDAVAVTDGGRSWTYRELDERAGRLARVLREEGAAAGRRVALALPRSLDMVAGLLAVVKSGASYVPLDPSHPPERVAYVLKDAEALLVLTDSATGSQLPPGTKLLETDRQADRIAAADPAPLGATRTPDDEIYLIHTSGSTGAPKGVVIRDRTVGNLVAAQHRVSPCGATGTTLQYMTLSFDVSVMEILGTLCVGGTLALIPDELQKDLHRLAAFVAAHDVTRLYLPYIALQRFAALAVAEDIRCEALREVTSVGEALVVSPQIREFFTRHPRARLLNMYGPSETHLATWHELSGDPADWPEAPPIGRAVDGMRLRVLGPDRELLPRGVTGELHIGGPYLSPGYRGRPEETARRFLPDPYGAEGELLYRTGDLVRYDARGDLEYLGRADDQIKIRGYRVEPSEVEAALDALDGVRDSAVVAVEFGPGDRRLVAAVTGEGGDDGVRLRNALAERLPEYLVPAHLVRLDRLPTTPSGKIDRAALAGRLADEVRDAHREEGTGADTPPRTGTERAIAEAWSDVLGGGSPGRDGDFFALGGNSIIATELVYRLRKLFDVDIPLRALFDNPTVAGMAARIEERQAGGTEAFTEPAADLRADVTLADTVRPDGRAAVPPGAARRFLLTGATGFLGSWLLRELASVPGHTVTCLVRANDADAALARLRTTADRYGIAGHIDWDRVRAVPGDLGQDRMGLSEADHAELAESVEAVHHAAAHINFVLPYASVKPANVDGLRSVLEFAATGRLKHVHHMSTVAVFAPGREGGPIGEEAVPDTCEGLGIGYTQSKWVAEGIARLARDRGMPVTVYRIGRISGDSTTGACQADDFLWRQIKSFVELGSAPPAEELTTDLLPVDFVARAVHALSREPSADGATYHLFHPQGSDFTPVHAAVRDCGHRLDIVPADQWLTRLEESARRPGGNALAAAVPLFREGALELGDNTYANVHTTRLLDRLGLHWPDIDRRSLARMIRWFEAAGELDAGTPREAADAPDAGPPYEAAGEPDARPPYEAAGEPDRRTAGRPSA</sequence>
<feature type="domain" description="Carrier" evidence="7">
    <location>
        <begin position="1065"/>
        <end position="1140"/>
    </location>
</feature>
<dbReference type="GO" id="GO:0016874">
    <property type="term" value="F:ligase activity"/>
    <property type="evidence" value="ECO:0007669"/>
    <property type="project" value="UniProtKB-KW"/>
</dbReference>
<proteinExistence type="inferred from homology"/>
<evidence type="ECO:0000313" key="8">
    <source>
        <dbReference type="EMBL" id="GHD14940.1"/>
    </source>
</evidence>
<keyword evidence="5" id="KW-0436">Ligase</keyword>
<dbReference type="EMBL" id="BMVC01000022">
    <property type="protein sequence ID" value="GHD14940.1"/>
    <property type="molecule type" value="Genomic_DNA"/>
</dbReference>
<dbReference type="GO" id="GO:0017000">
    <property type="term" value="P:antibiotic biosynthetic process"/>
    <property type="evidence" value="ECO:0007669"/>
    <property type="project" value="UniProtKB-ARBA"/>
</dbReference>
<dbReference type="GO" id="GO:0044550">
    <property type="term" value="P:secondary metabolite biosynthetic process"/>
    <property type="evidence" value="ECO:0007669"/>
    <property type="project" value="TreeGrafter"/>
</dbReference>
<dbReference type="SUPFAM" id="SSF56801">
    <property type="entry name" value="Acetyl-CoA synthetase-like"/>
    <property type="match status" value="1"/>
</dbReference>
<dbReference type="GO" id="GO:0043041">
    <property type="term" value="P:amino acid activation for nonribosomal peptide biosynthetic process"/>
    <property type="evidence" value="ECO:0007669"/>
    <property type="project" value="TreeGrafter"/>
</dbReference>
<dbReference type="NCBIfam" id="TIGR01733">
    <property type="entry name" value="AA-adenyl-dom"/>
    <property type="match status" value="1"/>
</dbReference>
<dbReference type="PROSITE" id="PS50075">
    <property type="entry name" value="CARRIER"/>
    <property type="match status" value="1"/>
</dbReference>
<comment type="similarity">
    <text evidence="2">Belongs to the ATP-dependent AMP-binding enzyme family.</text>
</comment>
<dbReference type="NCBIfam" id="TIGR01746">
    <property type="entry name" value="Thioester-redct"/>
    <property type="match status" value="1"/>
</dbReference>
<dbReference type="InterPro" id="IPR010080">
    <property type="entry name" value="Thioester_reductase-like_dom"/>
</dbReference>
<dbReference type="CDD" id="cd19531">
    <property type="entry name" value="LCL_NRPS-like"/>
    <property type="match status" value="1"/>
</dbReference>
<dbReference type="RefSeq" id="WP_189826463.1">
    <property type="nucleotide sequence ID" value="NZ_BMVC01000022.1"/>
</dbReference>
<keyword evidence="3" id="KW-0596">Phosphopantetheine</keyword>
<dbReference type="SUPFAM" id="SSF47336">
    <property type="entry name" value="ACP-like"/>
    <property type="match status" value="1"/>
</dbReference>
<evidence type="ECO:0000256" key="5">
    <source>
        <dbReference type="ARBA" id="ARBA00022598"/>
    </source>
</evidence>
<dbReference type="GO" id="GO:0031177">
    <property type="term" value="F:phosphopantetheine binding"/>
    <property type="evidence" value="ECO:0007669"/>
    <property type="project" value="InterPro"/>
</dbReference>
<dbReference type="Gene3D" id="3.30.300.30">
    <property type="match status" value="1"/>
</dbReference>
<comment type="cofactor">
    <cofactor evidence="1">
        <name>pantetheine 4'-phosphate</name>
        <dbReference type="ChEBI" id="CHEBI:47942"/>
    </cofactor>
</comment>
<organism evidence="8 9">
    <name type="scientific">Streptomyces finlayi</name>
    <dbReference type="NCBI Taxonomy" id="67296"/>
    <lineage>
        <taxon>Bacteria</taxon>
        <taxon>Bacillati</taxon>
        <taxon>Actinomycetota</taxon>
        <taxon>Actinomycetes</taxon>
        <taxon>Kitasatosporales</taxon>
        <taxon>Streptomycetaceae</taxon>
        <taxon>Streptomyces</taxon>
    </lineage>
</organism>
<dbReference type="GO" id="GO:0072330">
    <property type="term" value="P:monocarboxylic acid biosynthetic process"/>
    <property type="evidence" value="ECO:0007669"/>
    <property type="project" value="UniProtKB-ARBA"/>
</dbReference>
<dbReference type="InterPro" id="IPR042099">
    <property type="entry name" value="ANL_N_sf"/>
</dbReference>
<dbReference type="InterPro" id="IPR036291">
    <property type="entry name" value="NAD(P)-bd_dom_sf"/>
</dbReference>
<reference evidence="8" key="1">
    <citation type="journal article" date="2014" name="Int. J. Syst. Evol. Microbiol.">
        <title>Complete genome sequence of Corynebacterium casei LMG S-19264T (=DSM 44701T), isolated from a smear-ripened cheese.</title>
        <authorList>
            <consortium name="US DOE Joint Genome Institute (JGI-PGF)"/>
            <person name="Walter F."/>
            <person name="Albersmeier A."/>
            <person name="Kalinowski J."/>
            <person name="Ruckert C."/>
        </authorList>
    </citation>
    <scope>NUCLEOTIDE SEQUENCE</scope>
    <source>
        <strain evidence="8">JCM 4637</strain>
    </source>
</reference>
<dbReference type="GO" id="GO:0005737">
    <property type="term" value="C:cytoplasm"/>
    <property type="evidence" value="ECO:0007669"/>
    <property type="project" value="TreeGrafter"/>
</dbReference>
<dbReference type="PROSITE" id="PS00455">
    <property type="entry name" value="AMP_BINDING"/>
    <property type="match status" value="1"/>
</dbReference>
<evidence type="ECO:0000256" key="1">
    <source>
        <dbReference type="ARBA" id="ARBA00001957"/>
    </source>
</evidence>
<dbReference type="InterPro" id="IPR013120">
    <property type="entry name" value="FAR_NAD-bd"/>
</dbReference>
<evidence type="ECO:0000256" key="2">
    <source>
        <dbReference type="ARBA" id="ARBA00006432"/>
    </source>
</evidence>
<dbReference type="Pfam" id="PF07993">
    <property type="entry name" value="NAD_binding_4"/>
    <property type="match status" value="1"/>
</dbReference>
<dbReference type="Gene3D" id="1.10.1200.10">
    <property type="entry name" value="ACP-like"/>
    <property type="match status" value="1"/>
</dbReference>
<dbReference type="Pfam" id="PF00501">
    <property type="entry name" value="AMP-binding"/>
    <property type="match status" value="1"/>
</dbReference>
<dbReference type="Pfam" id="PF00668">
    <property type="entry name" value="Condensation"/>
    <property type="match status" value="1"/>
</dbReference>
<name>A0A918X677_9ACTN</name>
<feature type="region of interest" description="Disordered" evidence="6">
    <location>
        <begin position="1537"/>
        <end position="1582"/>
    </location>
</feature>
<evidence type="ECO:0000256" key="6">
    <source>
        <dbReference type="SAM" id="MobiDB-lite"/>
    </source>
</evidence>
<reference evidence="8" key="2">
    <citation type="submission" date="2020-09" db="EMBL/GenBank/DDBJ databases">
        <authorList>
            <person name="Sun Q."/>
            <person name="Ohkuma M."/>
        </authorList>
    </citation>
    <scope>NUCLEOTIDE SEQUENCE</scope>
    <source>
        <strain evidence="8">JCM 4637</strain>
    </source>
</reference>
<accession>A0A918X677</accession>
<dbReference type="SUPFAM" id="SSF52777">
    <property type="entry name" value="CoA-dependent acyltransferases"/>
    <property type="match status" value="2"/>
</dbReference>
<dbReference type="InterPro" id="IPR000873">
    <property type="entry name" value="AMP-dep_synth/lig_dom"/>
</dbReference>
<evidence type="ECO:0000256" key="4">
    <source>
        <dbReference type="ARBA" id="ARBA00022553"/>
    </source>
</evidence>
<dbReference type="InterPro" id="IPR010071">
    <property type="entry name" value="AA_adenyl_dom"/>
</dbReference>
<dbReference type="Gene3D" id="3.40.50.12780">
    <property type="entry name" value="N-terminal domain of ligase-like"/>
    <property type="match status" value="1"/>
</dbReference>